<evidence type="ECO:0000313" key="8">
    <source>
        <dbReference type="EMBL" id="VDD64299.1"/>
    </source>
</evidence>
<evidence type="ECO:0008006" key="9">
    <source>
        <dbReference type="Google" id="ProtNLM"/>
    </source>
</evidence>
<dbReference type="InterPro" id="IPR035897">
    <property type="entry name" value="Toll_tir_struct_dom_sf"/>
</dbReference>
<dbReference type="InterPro" id="IPR044974">
    <property type="entry name" value="Disease_R_plants"/>
</dbReference>
<gene>
    <name evidence="8" type="ORF">BOLC6T39752H</name>
</gene>
<feature type="domain" description="TIR" evidence="5">
    <location>
        <begin position="6"/>
        <end position="80"/>
    </location>
</feature>
<dbReference type="PANTHER" id="PTHR11017:SF501">
    <property type="entry name" value="ADP-RIBOSYL CYCLASE_CYCLIC ADP-RIBOSE HYDROLASE-RELATED"/>
    <property type="match status" value="1"/>
</dbReference>
<dbReference type="AlphaFoldDB" id="A0A3P6HEB7"/>
<dbReference type="InterPro" id="IPR000157">
    <property type="entry name" value="TIR_dom"/>
</dbReference>
<dbReference type="GO" id="GO:0043531">
    <property type="term" value="F:ADP binding"/>
    <property type="evidence" value="ECO:0007669"/>
    <property type="project" value="InterPro"/>
</dbReference>
<dbReference type="Pfam" id="PF01582">
    <property type="entry name" value="TIR"/>
    <property type="match status" value="1"/>
</dbReference>
<dbReference type="SUPFAM" id="SSF46785">
    <property type="entry name" value="Winged helix' DNA-binding domain"/>
    <property type="match status" value="1"/>
</dbReference>
<dbReference type="SUPFAM" id="SSF52540">
    <property type="entry name" value="P-loop containing nucleoside triphosphate hydrolases"/>
    <property type="match status" value="1"/>
</dbReference>
<dbReference type="Gene3D" id="3.80.10.10">
    <property type="entry name" value="Ribonuclease Inhibitor"/>
    <property type="match status" value="3"/>
</dbReference>
<organism evidence="8">
    <name type="scientific">Brassica oleracea</name>
    <name type="common">Wild cabbage</name>
    <dbReference type="NCBI Taxonomy" id="3712"/>
    <lineage>
        <taxon>Eukaryota</taxon>
        <taxon>Viridiplantae</taxon>
        <taxon>Streptophyta</taxon>
        <taxon>Embryophyta</taxon>
        <taxon>Tracheophyta</taxon>
        <taxon>Spermatophyta</taxon>
        <taxon>Magnoliopsida</taxon>
        <taxon>eudicotyledons</taxon>
        <taxon>Gunneridae</taxon>
        <taxon>Pentapetalae</taxon>
        <taxon>rosids</taxon>
        <taxon>malvids</taxon>
        <taxon>Brassicales</taxon>
        <taxon>Brassicaceae</taxon>
        <taxon>Brassiceae</taxon>
        <taxon>Brassica</taxon>
    </lineage>
</organism>
<dbReference type="PRINTS" id="PR00364">
    <property type="entry name" value="DISEASERSIST"/>
</dbReference>
<evidence type="ECO:0000259" key="5">
    <source>
        <dbReference type="Pfam" id="PF01582"/>
    </source>
</evidence>
<reference evidence="8" key="1">
    <citation type="submission" date="2018-11" db="EMBL/GenBank/DDBJ databases">
        <authorList>
            <consortium name="Genoscope - CEA"/>
            <person name="William W."/>
        </authorList>
    </citation>
    <scope>NUCLEOTIDE SEQUENCE</scope>
</reference>
<dbReference type="Pfam" id="PF07725">
    <property type="entry name" value="LRR_3"/>
    <property type="match status" value="1"/>
</dbReference>
<name>A0A3P6HEB7_BRAOL</name>
<dbReference type="InterPro" id="IPR036390">
    <property type="entry name" value="WH_DNA-bd_sf"/>
</dbReference>
<dbReference type="PANTHER" id="PTHR11017">
    <property type="entry name" value="LEUCINE-RICH REPEAT-CONTAINING PROTEIN"/>
    <property type="match status" value="1"/>
</dbReference>
<dbReference type="Pfam" id="PF00931">
    <property type="entry name" value="NB-ARC"/>
    <property type="match status" value="1"/>
</dbReference>
<dbReference type="InterPro" id="IPR032675">
    <property type="entry name" value="LRR_dom_sf"/>
</dbReference>
<dbReference type="InterPro" id="IPR058192">
    <property type="entry name" value="WHD_ROQ1-like"/>
</dbReference>
<proteinExistence type="predicted"/>
<evidence type="ECO:0000256" key="3">
    <source>
        <dbReference type="ARBA" id="ARBA00022821"/>
    </source>
</evidence>
<keyword evidence="1" id="KW-0433">Leucine-rich repeat</keyword>
<accession>A0A3P6HEB7</accession>
<evidence type="ECO:0000256" key="2">
    <source>
        <dbReference type="ARBA" id="ARBA00022737"/>
    </source>
</evidence>
<dbReference type="Gene3D" id="3.40.50.10140">
    <property type="entry name" value="Toll/interleukin-1 receptor homology (TIR) domain"/>
    <property type="match status" value="1"/>
</dbReference>
<dbReference type="EMBL" id="LR031880">
    <property type="protein sequence ID" value="VDD64299.1"/>
    <property type="molecule type" value="Genomic_DNA"/>
</dbReference>
<dbReference type="Gene3D" id="1.10.8.430">
    <property type="entry name" value="Helical domain of apoptotic protease-activating factors"/>
    <property type="match status" value="1"/>
</dbReference>
<sequence length="993" mass="113353">MRRRSVFYKVEPSDVRHQKGTFEAAFQRHSDQRKILEWKGALTQVGNLSGKHSRTCKDEATMVADIVGNISSRLPKVKPANLINQENLVGMEAHMVNLNLLLNMESENEVLMIGIWGMGGIGKTTIAKCLYDRFSSQFPAHYFIEDIKKVYKNKSPSYLQERFLSNIPSGKKNRFLEGGSNNEIKERLGNKKVFIVLDGVDKAEQIHALAWFGLGSRIIITTRDMGLLTSCRVDNVYEVKCLEDNDALQVFKKSAYGGRAPPFNGFDQLFMRASRLAHGLPSALVAYATYLSESTTIETWEDELRSLEARPHKRVEEILRNSYNDLDELDKTAFLHVACLFNGYPFNHVTSLLDEGRPRMNHLNAKSLISISTDGCINMHFLVEQTAREIVRKESKNRPARQRFIWDPNEIYDVLNNNIGTDQNEGVTLHMCDMLHTLFMSDEVFSNMRFLNFLKFFQHLGDTESKVQFKSDCLQFPVKLKLLHWDAYPLEKLPYSFQHHNLVELNLRYSNLESLWNEAVKLWKLRRLDVTGSKNLKKLPDLSTAANFEELIIEGCMRLQNIPESISRSHNLKKLNAINCDLLRGVIFNVDFLKGRRRQRGSWRTMLQFQREIARLDFLTDLSIEGQLDIDLFDLCGSAEHLSFSSKQQIPNQSMAVEENTVMPRLMSDSDSIKSLEIKRLGYIESNAPFSCNSFECFPFLTKLNLINLNIQEIAGDISDLQFLETLDLTGNDFKSLPKTMGQIAKLKYLSLQNCRELRALPQLAQVERLTLSGCVKLRSLKGLLGEERPTRDIQLLELSLENCRSLPSLSLSEELSHFTKLTYLDLSSLEFETIPESIRELPSLGTLCLNNCNHLISLEDLPLSLSYLYAHGCESLVNVSLPPHHSIKHLDLSHCFSLHQAQDLLSQFINQGQNQQVKPRFACLPKAEMPRDFENRSLGTCTTISLPPIRDSHRFVGFDACIIVACQRSFHLRFPAFSYHWSYEAGRGGVSG</sequence>
<dbReference type="InterPro" id="IPR055414">
    <property type="entry name" value="LRR_R13L4/SHOC2-like"/>
</dbReference>
<dbReference type="InterPro" id="IPR011713">
    <property type="entry name" value="Leu-rich_rpt_3"/>
</dbReference>
<dbReference type="Pfam" id="PF23282">
    <property type="entry name" value="WHD_ROQ1"/>
    <property type="match status" value="1"/>
</dbReference>
<dbReference type="GO" id="GO:0006952">
    <property type="term" value="P:defense response"/>
    <property type="evidence" value="ECO:0007669"/>
    <property type="project" value="UniProtKB-KW"/>
</dbReference>
<keyword evidence="2" id="KW-0677">Repeat</keyword>
<evidence type="ECO:0000259" key="7">
    <source>
        <dbReference type="Pfam" id="PF23598"/>
    </source>
</evidence>
<feature type="domain" description="Disease resistance R13L4/SHOC-2-like LRR" evidence="7">
    <location>
        <begin position="674"/>
        <end position="773"/>
    </location>
</feature>
<dbReference type="InterPro" id="IPR042197">
    <property type="entry name" value="Apaf_helical"/>
</dbReference>
<evidence type="ECO:0000259" key="4">
    <source>
        <dbReference type="Pfam" id="PF00931"/>
    </source>
</evidence>
<evidence type="ECO:0000259" key="6">
    <source>
        <dbReference type="Pfam" id="PF23282"/>
    </source>
</evidence>
<protein>
    <recommendedName>
        <fullName evidence="9">TIR domain-containing protein</fullName>
    </recommendedName>
</protein>
<dbReference type="GO" id="GO:0007165">
    <property type="term" value="P:signal transduction"/>
    <property type="evidence" value="ECO:0007669"/>
    <property type="project" value="InterPro"/>
</dbReference>
<dbReference type="InterPro" id="IPR002182">
    <property type="entry name" value="NB-ARC"/>
</dbReference>
<feature type="domain" description="Disease resistance protein Roq1-like winged-helix" evidence="6">
    <location>
        <begin position="328"/>
        <end position="395"/>
    </location>
</feature>
<feature type="domain" description="NB-ARC" evidence="4">
    <location>
        <begin position="106"/>
        <end position="256"/>
    </location>
</feature>
<dbReference type="Pfam" id="PF23598">
    <property type="entry name" value="LRR_14"/>
    <property type="match status" value="1"/>
</dbReference>
<dbReference type="SUPFAM" id="SSF52058">
    <property type="entry name" value="L domain-like"/>
    <property type="match status" value="1"/>
</dbReference>
<dbReference type="GO" id="GO:0051707">
    <property type="term" value="P:response to other organism"/>
    <property type="evidence" value="ECO:0007669"/>
    <property type="project" value="UniProtKB-ARBA"/>
</dbReference>
<keyword evidence="3" id="KW-0611">Plant defense</keyword>
<evidence type="ECO:0000256" key="1">
    <source>
        <dbReference type="ARBA" id="ARBA00022614"/>
    </source>
</evidence>
<dbReference type="InterPro" id="IPR027417">
    <property type="entry name" value="P-loop_NTPase"/>
</dbReference>
<dbReference type="Gene3D" id="3.40.50.300">
    <property type="entry name" value="P-loop containing nucleotide triphosphate hydrolases"/>
    <property type="match status" value="1"/>
</dbReference>